<feature type="transmembrane region" description="Helical" evidence="1">
    <location>
        <begin position="25"/>
        <end position="45"/>
    </location>
</feature>
<keyword evidence="1" id="KW-0472">Membrane</keyword>
<dbReference type="Proteomes" id="UP000655759">
    <property type="component" value="Unassembled WGS sequence"/>
</dbReference>
<organism evidence="2 3">
    <name type="scientific">Candidatus Nitrosotenuis uzonensis</name>
    <dbReference type="NCBI Taxonomy" id="1407055"/>
    <lineage>
        <taxon>Archaea</taxon>
        <taxon>Nitrososphaerota</taxon>
        <taxon>Candidatus Nitrosotenuis</taxon>
    </lineage>
</organism>
<evidence type="ECO:0000313" key="3">
    <source>
        <dbReference type="Proteomes" id="UP000655759"/>
    </source>
</evidence>
<dbReference type="AlphaFoldDB" id="A0A812EZW4"/>
<name>A0A812EZW4_9ARCH</name>
<protein>
    <submittedName>
        <fullName evidence="2">Uncharacterized protein</fullName>
    </submittedName>
</protein>
<reference evidence="2" key="1">
    <citation type="submission" date="2021-02" db="EMBL/GenBank/DDBJ databases">
        <authorList>
            <person name="Han P."/>
        </authorList>
    </citation>
    <scope>NUCLEOTIDE SEQUENCE</scope>
    <source>
        <strain evidence="2">Candidatus Nitrosotenuis uzonensis 5A</strain>
    </source>
</reference>
<evidence type="ECO:0000256" key="1">
    <source>
        <dbReference type="SAM" id="Phobius"/>
    </source>
</evidence>
<sequence length="409" mass="45429">MSVFPNHHLDLNLEYDARLIVKTRCLCNVFKIFIVLFVISIFFGAEALAQEPRLATFHEVATIFVDQRLSNNVTASVSLQTTSIQEFQIPAELDAKIRNNTDIVAVIITNEDQCVLGVQERICILINTKRIQGEGGIRATQERAKEIGNSLITEINKAFSLDTKFHSVFIHYGDVTNQALETTGDVSGTGTVSAVYTAPMQSTDFMFNRISTSLIPKQIRGFGGFYDVATELSKSDNSRMTFSILPKGDISVMQLKIAEKYPHAARGLKQVDPLQYLRVDQIKRSGYYSVGFFPLNSLVQVVILPQDDGIDIHARSIIESTVKNNQTIPADLSSAGWFVNTDSEKRIEAIYLFGTTTSAGREDLLITFDEPSMQIPTKLGIEETYIIIGIGVAAAVAVLFYLRGMRNKH</sequence>
<evidence type="ECO:0000313" key="2">
    <source>
        <dbReference type="EMBL" id="CAE6496916.1"/>
    </source>
</evidence>
<feature type="transmembrane region" description="Helical" evidence="1">
    <location>
        <begin position="384"/>
        <end position="402"/>
    </location>
</feature>
<keyword evidence="1" id="KW-1133">Transmembrane helix</keyword>
<proteinExistence type="predicted"/>
<dbReference type="EMBL" id="CAJNAQ010000005">
    <property type="protein sequence ID" value="CAE6496916.1"/>
    <property type="molecule type" value="Genomic_DNA"/>
</dbReference>
<accession>A0A812EZW4</accession>
<gene>
    <name evidence="2" type="ORF">NUZ5A_50601</name>
</gene>
<keyword evidence="1" id="KW-0812">Transmembrane</keyword>
<comment type="caution">
    <text evidence="2">The sequence shown here is derived from an EMBL/GenBank/DDBJ whole genome shotgun (WGS) entry which is preliminary data.</text>
</comment>